<organism evidence="2">
    <name type="scientific">marine sediment metagenome</name>
    <dbReference type="NCBI Taxonomy" id="412755"/>
    <lineage>
        <taxon>unclassified sequences</taxon>
        <taxon>metagenomes</taxon>
        <taxon>ecological metagenomes</taxon>
    </lineage>
</organism>
<feature type="domain" description="Carboxymuconolactone decarboxylase-like" evidence="1">
    <location>
        <begin position="29"/>
        <end position="105"/>
    </location>
</feature>
<sequence>MDEFEEFRVKRKEMNEKIFSLKNKQINRFYALDTGTYLEGALPVKVKELLGLTASLVLRCSDCIRYHIIRVIQEGCTDDEIGETLSIALIVGGSIVIPEMRKAVDDLFMLRKKQAEGLSIDEIL</sequence>
<evidence type="ECO:0000313" key="2">
    <source>
        <dbReference type="EMBL" id="GAH83208.1"/>
    </source>
</evidence>
<dbReference type="SUPFAM" id="SSF69118">
    <property type="entry name" value="AhpD-like"/>
    <property type="match status" value="1"/>
</dbReference>
<accession>X1KMD1</accession>
<dbReference type="PANTHER" id="PTHR33930">
    <property type="entry name" value="ALKYL HYDROPEROXIDE REDUCTASE AHPD"/>
    <property type="match status" value="1"/>
</dbReference>
<dbReference type="InterPro" id="IPR029032">
    <property type="entry name" value="AhpD-like"/>
</dbReference>
<dbReference type="Gene3D" id="1.20.1290.10">
    <property type="entry name" value="AhpD-like"/>
    <property type="match status" value="1"/>
</dbReference>
<dbReference type="InterPro" id="IPR003779">
    <property type="entry name" value="CMD-like"/>
</dbReference>
<dbReference type="Pfam" id="PF02627">
    <property type="entry name" value="CMD"/>
    <property type="match status" value="1"/>
</dbReference>
<gene>
    <name evidence="2" type="ORF">S03H2_59563</name>
</gene>
<name>X1KMD1_9ZZZZ</name>
<dbReference type="EMBL" id="BARU01038305">
    <property type="protein sequence ID" value="GAH83208.1"/>
    <property type="molecule type" value="Genomic_DNA"/>
</dbReference>
<proteinExistence type="predicted"/>
<dbReference type="GO" id="GO:0051920">
    <property type="term" value="F:peroxiredoxin activity"/>
    <property type="evidence" value="ECO:0007669"/>
    <property type="project" value="InterPro"/>
</dbReference>
<dbReference type="PANTHER" id="PTHR33930:SF2">
    <property type="entry name" value="BLR3452 PROTEIN"/>
    <property type="match status" value="1"/>
</dbReference>
<evidence type="ECO:0000259" key="1">
    <source>
        <dbReference type="Pfam" id="PF02627"/>
    </source>
</evidence>
<protein>
    <recommendedName>
        <fullName evidence="1">Carboxymuconolactone decarboxylase-like domain-containing protein</fullName>
    </recommendedName>
</protein>
<dbReference type="AlphaFoldDB" id="X1KMD1"/>
<comment type="caution">
    <text evidence="2">The sequence shown here is derived from an EMBL/GenBank/DDBJ whole genome shotgun (WGS) entry which is preliminary data.</text>
</comment>
<reference evidence="2" key="1">
    <citation type="journal article" date="2014" name="Front. Microbiol.">
        <title>High frequency of phylogenetically diverse reductive dehalogenase-homologous genes in deep subseafloor sedimentary metagenomes.</title>
        <authorList>
            <person name="Kawai M."/>
            <person name="Futagami T."/>
            <person name="Toyoda A."/>
            <person name="Takaki Y."/>
            <person name="Nishi S."/>
            <person name="Hori S."/>
            <person name="Arai W."/>
            <person name="Tsubouchi T."/>
            <person name="Morono Y."/>
            <person name="Uchiyama I."/>
            <person name="Ito T."/>
            <person name="Fujiyama A."/>
            <person name="Inagaki F."/>
            <person name="Takami H."/>
        </authorList>
    </citation>
    <scope>NUCLEOTIDE SEQUENCE</scope>
    <source>
        <strain evidence="2">Expedition CK06-06</strain>
    </source>
</reference>